<dbReference type="InterPro" id="IPR042099">
    <property type="entry name" value="ANL_N_sf"/>
</dbReference>
<feature type="non-terminal residue" evidence="3">
    <location>
        <position position="844"/>
    </location>
</feature>
<comment type="caution">
    <text evidence="3">The sequence shown here is derived from an EMBL/GenBank/DDBJ whole genome shotgun (WGS) entry which is preliminary data.</text>
</comment>
<dbReference type="NCBIfam" id="TIGR01733">
    <property type="entry name" value="AA-adenyl-dom"/>
    <property type="match status" value="1"/>
</dbReference>
<dbReference type="FunFam" id="3.40.50.12780:FF:000012">
    <property type="entry name" value="Non-ribosomal peptide synthetase"/>
    <property type="match status" value="1"/>
</dbReference>
<dbReference type="SUPFAM" id="SSF52777">
    <property type="entry name" value="CoA-dependent acyltransferases"/>
    <property type="match status" value="2"/>
</dbReference>
<feature type="domain" description="Condensation" evidence="2">
    <location>
        <begin position="11"/>
        <end position="457"/>
    </location>
</feature>
<evidence type="ECO:0000259" key="2">
    <source>
        <dbReference type="Pfam" id="PF00668"/>
    </source>
</evidence>
<dbReference type="SUPFAM" id="SSF56801">
    <property type="entry name" value="Acetyl-CoA synthetase-like"/>
    <property type="match status" value="1"/>
</dbReference>
<evidence type="ECO:0000313" key="4">
    <source>
        <dbReference type="Proteomes" id="UP000548476"/>
    </source>
</evidence>
<dbReference type="InterPro" id="IPR000873">
    <property type="entry name" value="AMP-dep_synth/lig_dom"/>
</dbReference>
<protein>
    <submittedName>
        <fullName evidence="3">Amino acid adenylation domain-containing protein</fullName>
    </submittedName>
</protein>
<dbReference type="PANTHER" id="PTHR45527">
    <property type="entry name" value="NONRIBOSOMAL PEPTIDE SYNTHETASE"/>
    <property type="match status" value="1"/>
</dbReference>
<dbReference type="Pfam" id="PF00668">
    <property type="entry name" value="Condensation"/>
    <property type="match status" value="1"/>
</dbReference>
<dbReference type="Gene3D" id="3.30.559.30">
    <property type="entry name" value="Nonribosomal peptide synthetase, condensation domain"/>
    <property type="match status" value="1"/>
</dbReference>
<dbReference type="InterPro" id="IPR010071">
    <property type="entry name" value="AA_adenyl_dom"/>
</dbReference>
<dbReference type="GO" id="GO:0008610">
    <property type="term" value="P:lipid biosynthetic process"/>
    <property type="evidence" value="ECO:0007669"/>
    <property type="project" value="UniProtKB-ARBA"/>
</dbReference>
<dbReference type="CDD" id="cd19531">
    <property type="entry name" value="LCL_NRPS-like"/>
    <property type="match status" value="1"/>
</dbReference>
<dbReference type="Gene3D" id="3.30.559.10">
    <property type="entry name" value="Chloramphenicol acetyltransferase-like domain"/>
    <property type="match status" value="1"/>
</dbReference>
<dbReference type="InterPro" id="IPR023213">
    <property type="entry name" value="CAT-like_dom_sf"/>
</dbReference>
<dbReference type="RefSeq" id="WP_184793111.1">
    <property type="nucleotide sequence ID" value="NZ_JACHGT010000032.1"/>
</dbReference>
<dbReference type="CDD" id="cd05930">
    <property type="entry name" value="A_NRPS"/>
    <property type="match status" value="1"/>
</dbReference>
<keyword evidence="4" id="KW-1185">Reference proteome</keyword>
<feature type="domain" description="AMP-dependent synthetase/ligase" evidence="1">
    <location>
        <begin position="476"/>
        <end position="818"/>
    </location>
</feature>
<accession>A0A841G290</accession>
<proteinExistence type="predicted"/>
<dbReference type="AlphaFoldDB" id="A0A841G290"/>
<dbReference type="FunFam" id="3.40.50.980:FF:000001">
    <property type="entry name" value="Non-ribosomal peptide synthetase"/>
    <property type="match status" value="1"/>
</dbReference>
<dbReference type="GO" id="GO:0005829">
    <property type="term" value="C:cytosol"/>
    <property type="evidence" value="ECO:0007669"/>
    <property type="project" value="TreeGrafter"/>
</dbReference>
<dbReference type="GO" id="GO:0009239">
    <property type="term" value="P:enterobactin biosynthetic process"/>
    <property type="evidence" value="ECO:0007669"/>
    <property type="project" value="TreeGrafter"/>
</dbReference>
<evidence type="ECO:0000259" key="1">
    <source>
        <dbReference type="Pfam" id="PF00501"/>
    </source>
</evidence>
<dbReference type="GO" id="GO:0009366">
    <property type="term" value="C:enterobactin synthetase complex"/>
    <property type="evidence" value="ECO:0007669"/>
    <property type="project" value="TreeGrafter"/>
</dbReference>
<dbReference type="Gene3D" id="3.40.50.12780">
    <property type="entry name" value="N-terminal domain of ligase-like"/>
    <property type="match status" value="1"/>
</dbReference>
<sequence>MEFDENLSNEPLSPEQERLWFLDALRPGRPDYNVGQATRYLGALDVSVLKEVVADLAERHGQLRTVVVSREGIPHPKLLDPSRSTLRVVDVPPGIDPAGLVAGPISAQMAEPFDLSTGPLAEFTLFRLAPDDHVLFLRAHHVVVDAWSLGIISRDLYAMYDARVKGDRSAPFAVDMAYPDLVRRRAEHELKAAGSRERTAWVSTLGGIPRGELPAEPSAPRLAFDRQVIGQAIPVSFSAERVAALRELASGHRASLFMAMLSVMDILVLRHGGREQFLLGTTLANRSSVGAPDVVGLFANTLPVLADCSGDPTFAELLVRVRDATIDLLDNQDAPFLGLLQSLGEERIPGRNPLFDIEFTLTHVDAATPLALPGVECIGVDVPRPRHGAKFDLAWELTERDGIVEGCVEFDSTLYHPESIRAFIERFDRLLDAVIDNPDRRVSELDMLSPAEMSDLLRQATGLALPSAPVLLHDLFAAQALRTPDAPAVIDGDAVLTYRELDERANALAHLLGEEGVSTETPVGICLPRSAAMVVAVLGVLKAGAAYVPLDTSYPEDRLRFILEDSGAHIAITDPTHDHLVLGHAMPIYVSRERRPIPPVRVTAPGNLAYTIYTSGSTGRPKGVEVEHRGIAAYLLGLQDRIPLHAGDRVLQLTPFGFDISVTEMFWPWLAGGATVLAPANAREDVGLVAETCLTHRVTAVHCVPSYAPVLADALRDQADEPGMRVMLCSAEALTDTVMQAVYAQLPGIELYNVYGATEASVDSTVWRHLPGHPGPVEVGTPLPNTSIYVLDAAMNPVPSNTVGEIYLGGANVARGYLARPGLTADKFIPNPHTTDGTRLYRTG</sequence>
<dbReference type="GO" id="GO:0047527">
    <property type="term" value="F:2,3-dihydroxybenzoate-serine ligase activity"/>
    <property type="evidence" value="ECO:0007669"/>
    <property type="project" value="TreeGrafter"/>
</dbReference>
<organism evidence="3 4">
    <name type="scientific">Phytomonospora endophytica</name>
    <dbReference type="NCBI Taxonomy" id="714109"/>
    <lineage>
        <taxon>Bacteria</taxon>
        <taxon>Bacillati</taxon>
        <taxon>Actinomycetota</taxon>
        <taxon>Actinomycetes</taxon>
        <taxon>Micromonosporales</taxon>
        <taxon>Micromonosporaceae</taxon>
        <taxon>Phytomonospora</taxon>
    </lineage>
</organism>
<name>A0A841G290_9ACTN</name>
<dbReference type="EMBL" id="JACHGT010000032">
    <property type="protein sequence ID" value="MBB6040038.1"/>
    <property type="molecule type" value="Genomic_DNA"/>
</dbReference>
<dbReference type="GO" id="GO:0043041">
    <property type="term" value="P:amino acid activation for nonribosomal peptide biosynthetic process"/>
    <property type="evidence" value="ECO:0007669"/>
    <property type="project" value="TreeGrafter"/>
</dbReference>
<evidence type="ECO:0000313" key="3">
    <source>
        <dbReference type="EMBL" id="MBB6040038.1"/>
    </source>
</evidence>
<dbReference type="PANTHER" id="PTHR45527:SF1">
    <property type="entry name" value="FATTY ACID SYNTHASE"/>
    <property type="match status" value="1"/>
</dbReference>
<dbReference type="Proteomes" id="UP000548476">
    <property type="component" value="Unassembled WGS sequence"/>
</dbReference>
<dbReference type="Pfam" id="PF00501">
    <property type="entry name" value="AMP-binding"/>
    <property type="match status" value="1"/>
</dbReference>
<gene>
    <name evidence="3" type="ORF">HNR73_007937</name>
</gene>
<reference evidence="3 4" key="1">
    <citation type="submission" date="2020-08" db="EMBL/GenBank/DDBJ databases">
        <title>Genomic Encyclopedia of Type Strains, Phase IV (KMG-IV): sequencing the most valuable type-strain genomes for metagenomic binning, comparative biology and taxonomic classification.</title>
        <authorList>
            <person name="Goeker M."/>
        </authorList>
    </citation>
    <scope>NUCLEOTIDE SEQUENCE [LARGE SCALE GENOMIC DNA]</scope>
    <source>
        <strain evidence="3 4">YIM 65646</strain>
    </source>
</reference>
<dbReference type="InterPro" id="IPR001242">
    <property type="entry name" value="Condensation_dom"/>
</dbReference>
<dbReference type="GO" id="GO:0031177">
    <property type="term" value="F:phosphopantetheine binding"/>
    <property type="evidence" value="ECO:0007669"/>
    <property type="project" value="TreeGrafter"/>
</dbReference>